<dbReference type="GO" id="GO:0016746">
    <property type="term" value="F:acyltransferase activity"/>
    <property type="evidence" value="ECO:0007669"/>
    <property type="project" value="UniProtKB-KW"/>
</dbReference>
<evidence type="ECO:0000256" key="3">
    <source>
        <dbReference type="ARBA" id="ARBA00022679"/>
    </source>
</evidence>
<keyword evidence="6" id="KW-0457">Lysine biosynthesis</keyword>
<dbReference type="Pfam" id="PF00132">
    <property type="entry name" value="Hexapep"/>
    <property type="match status" value="1"/>
</dbReference>
<dbReference type="InterPro" id="IPR011004">
    <property type="entry name" value="Trimer_LpxA-like_sf"/>
</dbReference>
<sequence length="206" mass="23235">MRFEFLFRNRFCRGIIAIYHTYFSFKRSSLAYCHESVRIGTPFIVGNPKNVFLYENVSIGGGEISATNAKFIMKKNSVCSSGLMVRTGNHYQEVGKLFRLIDDAYKLEHGLVEKFDKDVVVEEDVWLGVNVTLLSGVTVGRGAIVAAGSVVTKDVPPYSVVGGVPARFIKFKWPLEDILKHERIIYTVDERISENKLVEIVGQYCK</sequence>
<dbReference type="InterPro" id="IPR050179">
    <property type="entry name" value="Trans_hexapeptide_repeat"/>
</dbReference>
<dbReference type="SUPFAM" id="SSF51161">
    <property type="entry name" value="Trimeric LpxA-like enzymes"/>
    <property type="match status" value="1"/>
</dbReference>
<protein>
    <recommendedName>
        <fullName evidence="10">CatB-related O-acetyltransferase</fullName>
    </recommendedName>
</protein>
<dbReference type="EMBL" id="VWMK01000010">
    <property type="protein sequence ID" value="KAA3765158.1"/>
    <property type="molecule type" value="Genomic_DNA"/>
</dbReference>
<evidence type="ECO:0000256" key="4">
    <source>
        <dbReference type="ARBA" id="ARBA00022737"/>
    </source>
</evidence>
<dbReference type="PANTHER" id="PTHR43300:SF10">
    <property type="entry name" value="2,3,4,5-TETRAHYDROPYRIDINE-2,6-DICARBOXYLATE N-ACETYLTRANSFERASE"/>
    <property type="match status" value="1"/>
</dbReference>
<dbReference type="InterPro" id="IPR018357">
    <property type="entry name" value="Hexapep_transf_CS"/>
</dbReference>
<evidence type="ECO:0000313" key="9">
    <source>
        <dbReference type="Proteomes" id="UP000422221"/>
    </source>
</evidence>
<evidence type="ECO:0000256" key="2">
    <source>
        <dbReference type="ARBA" id="ARBA00022605"/>
    </source>
</evidence>
<dbReference type="GO" id="GO:0009085">
    <property type="term" value="P:lysine biosynthetic process"/>
    <property type="evidence" value="ECO:0007669"/>
    <property type="project" value="UniProtKB-KW"/>
</dbReference>
<gene>
    <name evidence="8" type="ORF">F3F73_11305</name>
</gene>
<dbReference type="GO" id="GO:0019877">
    <property type="term" value="P:diaminopimelate biosynthetic process"/>
    <property type="evidence" value="ECO:0007669"/>
    <property type="project" value="UniProtKB-KW"/>
</dbReference>
<name>A0A7J4XIX6_9BACE</name>
<keyword evidence="3" id="KW-0808">Transferase</keyword>
<keyword evidence="7" id="KW-0012">Acyltransferase</keyword>
<evidence type="ECO:0000256" key="5">
    <source>
        <dbReference type="ARBA" id="ARBA00022915"/>
    </source>
</evidence>
<dbReference type="AlphaFoldDB" id="A0A7J4XIX6"/>
<comment type="similarity">
    <text evidence="1">Belongs to the transferase hexapeptide repeat family.</text>
</comment>
<evidence type="ECO:0000256" key="6">
    <source>
        <dbReference type="ARBA" id="ARBA00023154"/>
    </source>
</evidence>
<accession>A0A7J4XIX6</accession>
<dbReference type="Proteomes" id="UP000422221">
    <property type="component" value="Unassembled WGS sequence"/>
</dbReference>
<evidence type="ECO:0000256" key="1">
    <source>
        <dbReference type="ARBA" id="ARBA00007274"/>
    </source>
</evidence>
<keyword evidence="5" id="KW-0220">Diaminopimelate biosynthesis</keyword>
<keyword evidence="4" id="KW-0677">Repeat</keyword>
<dbReference type="InterPro" id="IPR001451">
    <property type="entry name" value="Hexapep"/>
</dbReference>
<dbReference type="Gene3D" id="2.160.10.10">
    <property type="entry name" value="Hexapeptide repeat proteins"/>
    <property type="match status" value="1"/>
</dbReference>
<evidence type="ECO:0008006" key="10">
    <source>
        <dbReference type="Google" id="ProtNLM"/>
    </source>
</evidence>
<reference evidence="8 9" key="1">
    <citation type="journal article" date="2019" name="Nat. Med.">
        <title>A library of human gut bacterial isolates paired with longitudinal multiomics data enables mechanistic microbiome research.</title>
        <authorList>
            <person name="Poyet M."/>
            <person name="Groussin M."/>
            <person name="Gibbons S.M."/>
            <person name="Avila-Pacheco J."/>
            <person name="Jiang X."/>
            <person name="Kearney S.M."/>
            <person name="Perrotta A.R."/>
            <person name="Berdy B."/>
            <person name="Zhao S."/>
            <person name="Lieberman T.D."/>
            <person name="Swanson P.K."/>
            <person name="Smith M."/>
            <person name="Roesemann S."/>
            <person name="Alexander J.E."/>
            <person name="Rich S.A."/>
            <person name="Livny J."/>
            <person name="Vlamakis H."/>
            <person name="Clish C."/>
            <person name="Bullock K."/>
            <person name="Deik A."/>
            <person name="Scott J."/>
            <person name="Pierce K.A."/>
            <person name="Xavier R.J."/>
            <person name="Alm E.J."/>
        </authorList>
    </citation>
    <scope>NUCLEOTIDE SEQUENCE [LARGE SCALE GENOMIC DNA]</scope>
    <source>
        <strain evidence="8 9">BIOML-A10</strain>
    </source>
</reference>
<proteinExistence type="inferred from homology"/>
<evidence type="ECO:0000256" key="7">
    <source>
        <dbReference type="ARBA" id="ARBA00023315"/>
    </source>
</evidence>
<keyword evidence="2" id="KW-0028">Amino-acid biosynthesis</keyword>
<comment type="caution">
    <text evidence="8">The sequence shown here is derived from an EMBL/GenBank/DDBJ whole genome shotgun (WGS) entry which is preliminary data.</text>
</comment>
<evidence type="ECO:0000313" key="8">
    <source>
        <dbReference type="EMBL" id="KAA3765158.1"/>
    </source>
</evidence>
<organism evidence="8 9">
    <name type="scientific">Bacteroides salyersiae</name>
    <dbReference type="NCBI Taxonomy" id="291644"/>
    <lineage>
        <taxon>Bacteria</taxon>
        <taxon>Pseudomonadati</taxon>
        <taxon>Bacteroidota</taxon>
        <taxon>Bacteroidia</taxon>
        <taxon>Bacteroidales</taxon>
        <taxon>Bacteroidaceae</taxon>
        <taxon>Bacteroides</taxon>
    </lineage>
</organism>
<dbReference type="PROSITE" id="PS00101">
    <property type="entry name" value="HEXAPEP_TRANSFERASES"/>
    <property type="match status" value="1"/>
</dbReference>
<dbReference type="PANTHER" id="PTHR43300">
    <property type="entry name" value="ACETYLTRANSFERASE"/>
    <property type="match status" value="1"/>
</dbReference>